<organism evidence="2">
    <name type="scientific">Eucalyptus grandis</name>
    <name type="common">Flooded gum</name>
    <dbReference type="NCBI Taxonomy" id="71139"/>
    <lineage>
        <taxon>Eukaryota</taxon>
        <taxon>Viridiplantae</taxon>
        <taxon>Streptophyta</taxon>
        <taxon>Embryophyta</taxon>
        <taxon>Tracheophyta</taxon>
        <taxon>Spermatophyta</taxon>
        <taxon>Magnoliopsida</taxon>
        <taxon>eudicotyledons</taxon>
        <taxon>Gunneridae</taxon>
        <taxon>Pentapetalae</taxon>
        <taxon>rosids</taxon>
        <taxon>malvids</taxon>
        <taxon>Myrtales</taxon>
        <taxon>Myrtaceae</taxon>
        <taxon>Myrtoideae</taxon>
        <taxon>Eucalypteae</taxon>
        <taxon>Eucalyptus</taxon>
    </lineage>
</organism>
<dbReference type="InParanoid" id="A0A059AM86"/>
<keyword evidence="1" id="KW-1133">Transmembrane helix</keyword>
<feature type="transmembrane region" description="Helical" evidence="1">
    <location>
        <begin position="264"/>
        <end position="291"/>
    </location>
</feature>
<dbReference type="STRING" id="71139.A0A059AM86"/>
<dbReference type="OMA" id="MECLIAS"/>
<dbReference type="InterPro" id="IPR004158">
    <property type="entry name" value="DUF247_pln"/>
</dbReference>
<dbReference type="Pfam" id="PF03140">
    <property type="entry name" value="DUF247"/>
    <property type="match status" value="1"/>
</dbReference>
<protein>
    <submittedName>
        <fullName evidence="2">Uncharacterized protein</fullName>
    </submittedName>
</protein>
<dbReference type="AlphaFoldDB" id="A0A059AM86"/>
<dbReference type="EMBL" id="KK198761">
    <property type="protein sequence ID" value="KCW54879.1"/>
    <property type="molecule type" value="Genomic_DNA"/>
</dbReference>
<proteinExistence type="predicted"/>
<gene>
    <name evidence="2" type="ORF">EUGRSUZ_I00838</name>
</gene>
<keyword evidence="1" id="KW-0472">Membrane</keyword>
<dbReference type="PANTHER" id="PTHR31170:SF25">
    <property type="entry name" value="BNAA09G04570D PROTEIN"/>
    <property type="match status" value="1"/>
</dbReference>
<keyword evidence="1" id="KW-0812">Transmembrane</keyword>
<dbReference type="Gramene" id="KCW54879">
    <property type="protein sequence ID" value="KCW54879"/>
    <property type="gene ID" value="EUGRSUZ_I00838"/>
</dbReference>
<evidence type="ECO:0000256" key="1">
    <source>
        <dbReference type="SAM" id="Phobius"/>
    </source>
</evidence>
<accession>A0A059AM86</accession>
<name>A0A059AM86_EUCGR</name>
<sequence length="295" mass="34393">MLKIQIQRDMILLENQIPLFILARLLGLQLGNPDQEGRVGRLVLKFFNPIGSERVEFDASPGQCGLHCLEVLWQSFLPSGLTRARTTEWQLYQHELIPCLTELMEAGIKFRCVFTKKLGDIRFNIKYGTLEIPYINIHQGTRSVFLNLIAFEQSHFDCREYITSYVMFMHNLINSSEDVRYLCKHGIIEHCLGSDAEVADLFNLLCQEMALDSKDSNLHNVSIMVNDYRKWKHFSLRTSWRASMAQKWNAWRAILENKYFDNPWSIISFMAAVILLMLTFLQALYAVYGYYKPRS</sequence>
<evidence type="ECO:0000313" key="2">
    <source>
        <dbReference type="EMBL" id="KCW54879.1"/>
    </source>
</evidence>
<reference evidence="2" key="1">
    <citation type="submission" date="2013-07" db="EMBL/GenBank/DDBJ databases">
        <title>The genome of Eucalyptus grandis.</title>
        <authorList>
            <person name="Schmutz J."/>
            <person name="Hayes R."/>
            <person name="Myburg A."/>
            <person name="Tuskan G."/>
            <person name="Grattapaglia D."/>
            <person name="Rokhsar D.S."/>
        </authorList>
    </citation>
    <scope>NUCLEOTIDE SEQUENCE</scope>
    <source>
        <tissue evidence="2">Leaf extractions</tissue>
    </source>
</reference>
<dbReference type="PANTHER" id="PTHR31170">
    <property type="entry name" value="BNAC04G53230D PROTEIN"/>
    <property type="match status" value="1"/>
</dbReference>